<dbReference type="RefSeq" id="WP_376801470.1">
    <property type="nucleotide sequence ID" value="NZ_DBNB01000021.1"/>
</dbReference>
<evidence type="ECO:0000256" key="2">
    <source>
        <dbReference type="ARBA" id="ARBA00022729"/>
    </source>
</evidence>
<dbReference type="InterPro" id="IPR027385">
    <property type="entry name" value="Beta-barrel_OMP"/>
</dbReference>
<comment type="caution">
    <text evidence="8">The sequence shown here is derived from an EMBL/GenBank/DDBJ whole genome shotgun (WGS) entry which is preliminary data.</text>
</comment>
<dbReference type="SUPFAM" id="SSF56925">
    <property type="entry name" value="OMPA-like"/>
    <property type="match status" value="1"/>
</dbReference>
<dbReference type="Pfam" id="PF13505">
    <property type="entry name" value="OMP_b-brl"/>
    <property type="match status" value="1"/>
</dbReference>
<evidence type="ECO:0000259" key="7">
    <source>
        <dbReference type="Pfam" id="PF13505"/>
    </source>
</evidence>
<gene>
    <name evidence="8" type="ORF">A4S15_03640</name>
</gene>
<comment type="subcellular location">
    <subcellularLocation>
        <location evidence="1">Cell outer membrane</location>
    </subcellularLocation>
</comment>
<dbReference type="PANTHER" id="PTHR34001:SF3">
    <property type="entry name" value="BLL7405 PROTEIN"/>
    <property type="match status" value="1"/>
</dbReference>
<sequence>MFNKGVFAVVAIVGLSTAAHAADLPTTVPASIPAPAYYNWSGFYIGAQVGGAIAGDNSIRQFAALGGATIGNRNADLTGVIGGVHAGYNFQVHNWVYGVEADFEGSDASSGLQTLQSGDRAGARLNWLGSVRGRLGYAVDQLLIYGTGGLAYGEFDNRVVNGVTGVGQTFTGTRLGWTAGAGLEYAFQPNWTARIEYRYTEFDRAGFNPTVGTSVVGSSFRDDPSFHAVRAGISYKF</sequence>
<protein>
    <recommendedName>
        <fullName evidence="7">Outer membrane protein beta-barrel domain-containing protein</fullName>
    </recommendedName>
</protein>
<organism evidence="8 9">
    <name type="scientific">Candidatus Raskinella chloraquaticus</name>
    <dbReference type="NCBI Taxonomy" id="1951219"/>
    <lineage>
        <taxon>Bacteria</taxon>
        <taxon>Pseudomonadati</taxon>
        <taxon>Pseudomonadota</taxon>
        <taxon>Alphaproteobacteria</taxon>
        <taxon>Hyphomicrobiales</taxon>
        <taxon>Phreatobacteraceae</taxon>
        <taxon>Candidatus Raskinella</taxon>
    </lineage>
</organism>
<keyword evidence="2 6" id="KW-0732">Signal</keyword>
<reference evidence="8 9" key="1">
    <citation type="journal article" date="2017" name="Water Res.">
        <title>Comammox in drinking water systems.</title>
        <authorList>
            <person name="Wang Y."/>
            <person name="Ma L."/>
            <person name="Mao Y."/>
            <person name="Jiang X."/>
            <person name="Xia Y."/>
            <person name="Yu K."/>
            <person name="Li B."/>
            <person name="Zhang T."/>
        </authorList>
    </citation>
    <scope>NUCLEOTIDE SEQUENCE [LARGE SCALE GENOMIC DNA]</scope>
    <source>
        <strain evidence="8">SG_bin8</strain>
    </source>
</reference>
<dbReference type="PANTHER" id="PTHR34001">
    <property type="entry name" value="BLL7405 PROTEIN"/>
    <property type="match status" value="1"/>
</dbReference>
<dbReference type="Proteomes" id="UP000192872">
    <property type="component" value="Unassembled WGS sequence"/>
</dbReference>
<evidence type="ECO:0000256" key="1">
    <source>
        <dbReference type="ARBA" id="ARBA00004442"/>
    </source>
</evidence>
<evidence type="ECO:0000313" key="9">
    <source>
        <dbReference type="Proteomes" id="UP000192872"/>
    </source>
</evidence>
<dbReference type="EMBL" id="LWDL01000001">
    <property type="protein sequence ID" value="OQW54699.1"/>
    <property type="molecule type" value="Genomic_DNA"/>
</dbReference>
<dbReference type="InterPro" id="IPR051692">
    <property type="entry name" value="OMP-like"/>
</dbReference>
<proteinExistence type="inferred from homology"/>
<evidence type="ECO:0000256" key="3">
    <source>
        <dbReference type="ARBA" id="ARBA00023136"/>
    </source>
</evidence>
<keyword evidence="4" id="KW-0998">Cell outer membrane</keyword>
<comment type="similarity">
    <text evidence="5">Belongs to the Omp25/RopB family.</text>
</comment>
<evidence type="ECO:0000256" key="5">
    <source>
        <dbReference type="ARBA" id="ARBA00038306"/>
    </source>
</evidence>
<feature type="domain" description="Outer membrane protein beta-barrel" evidence="7">
    <location>
        <begin position="30"/>
        <end position="237"/>
    </location>
</feature>
<accession>A0A1W9I4U2</accession>
<dbReference type="GO" id="GO:0009279">
    <property type="term" value="C:cell outer membrane"/>
    <property type="evidence" value="ECO:0007669"/>
    <property type="project" value="UniProtKB-SubCell"/>
</dbReference>
<keyword evidence="3" id="KW-0472">Membrane</keyword>
<dbReference type="InterPro" id="IPR011250">
    <property type="entry name" value="OMP/PagP_B-barrel"/>
</dbReference>
<evidence type="ECO:0000256" key="4">
    <source>
        <dbReference type="ARBA" id="ARBA00023237"/>
    </source>
</evidence>
<dbReference type="Gene3D" id="2.40.160.20">
    <property type="match status" value="1"/>
</dbReference>
<evidence type="ECO:0000256" key="6">
    <source>
        <dbReference type="SAM" id="SignalP"/>
    </source>
</evidence>
<feature type="signal peptide" evidence="6">
    <location>
        <begin position="1"/>
        <end position="21"/>
    </location>
</feature>
<name>A0A1W9I4U2_9HYPH</name>
<evidence type="ECO:0000313" key="8">
    <source>
        <dbReference type="EMBL" id="OQW54699.1"/>
    </source>
</evidence>
<feature type="chain" id="PRO_5013252913" description="Outer membrane protein beta-barrel domain-containing protein" evidence="6">
    <location>
        <begin position="22"/>
        <end position="237"/>
    </location>
</feature>
<dbReference type="STRING" id="1827387.A4S15_03640"/>
<dbReference type="AlphaFoldDB" id="A0A1W9I4U2"/>